<name>A0ABD5RTK9_9EURY</name>
<comment type="caution">
    <text evidence="1">The sequence shown here is derived from an EMBL/GenBank/DDBJ whole genome shotgun (WGS) entry which is preliminary data.</text>
</comment>
<keyword evidence="2" id="KW-1185">Reference proteome</keyword>
<keyword evidence="1" id="KW-0540">Nuclease</keyword>
<evidence type="ECO:0000313" key="1">
    <source>
        <dbReference type="EMBL" id="MFC5973931.1"/>
    </source>
</evidence>
<dbReference type="Pfam" id="PF18780">
    <property type="entry name" value="HNH_repeat"/>
    <property type="match status" value="10"/>
</dbReference>
<evidence type="ECO:0000313" key="2">
    <source>
        <dbReference type="Proteomes" id="UP001596099"/>
    </source>
</evidence>
<sequence length="725" mass="82397">MGNRISDEELLAEIHRLNDEYGKATTTRLRRHGNYSSRTYSLRFGSWSNALELAGLEQNVVRGLSEAELLDELRRIAEIVSRTPKESDVKKHGICSRGPFIDQFGTWNEALIAAGFTPNRHTEFSDSDFIEDLQRVADSLGYTPRKEDYDEHGTFGTSTVTRAFGSWSDALRKAELEIPRRSRQYSRDDLLEELHHVSTAVGGGRPMTADLVAHDAPTPATYRARFGSWRNALAEAGFDLPTRYEDVTPEELLTEVQSVASSLGYTPTRTEMREEIDYPIGWYYRAFGSWSATLDRAGLEPAPVEHISTDALRAELTDLSTELGRTPTQEDVHLYGAYSVSTYQSRFGSWNAALTESGFEPNHRYRIPEEELLDELRALATRLDKLPTTTDTKTHGAFTYVPYIDRFGSWAEALDAAGLEPVPRFEEVTREDLLKEIRSVAVMVEGVPKIFDMREHSHLPSRWYYRAFDSWSEALREAGFSPHRNTDVSRDEAIEHLQAIAEQLGQSPSFSGASQLGEYPASLYITMFGTWNEALQAANLDVNKPHQLTDDELEQEFYRLKDVFGYVPSGPEMTELGSYSVGVYSNRFGSWNEAVRAFGETPRHRSPGELGKTSYGPLWETRREEAIQRDDEECVICGLSRDVHMEEFDRDLTVHHIDRFLVEFERTESKEVAHRLPNLVTVCLPCHGTAEGQPREYFMQFVPEGVLDELAGEVNDRENHRLDEW</sequence>
<keyword evidence="1" id="KW-0255">Endonuclease</keyword>
<organism evidence="1 2">
    <name type="scientific">Halomarina salina</name>
    <dbReference type="NCBI Taxonomy" id="1872699"/>
    <lineage>
        <taxon>Archaea</taxon>
        <taxon>Methanobacteriati</taxon>
        <taxon>Methanobacteriota</taxon>
        <taxon>Stenosarchaea group</taxon>
        <taxon>Halobacteria</taxon>
        <taxon>Halobacteriales</taxon>
        <taxon>Natronomonadaceae</taxon>
        <taxon>Halomarina</taxon>
    </lineage>
</organism>
<dbReference type="InterPro" id="IPR041025">
    <property type="entry name" value="HNH_repeat"/>
</dbReference>
<gene>
    <name evidence="1" type="ORF">ACFPYI_21620</name>
</gene>
<dbReference type="InterPro" id="IPR003615">
    <property type="entry name" value="HNH_nuc"/>
</dbReference>
<keyword evidence="1" id="KW-0378">Hydrolase</keyword>
<protein>
    <submittedName>
        <fullName evidence="1">Homing endonuclease associated repeat-containing protein</fullName>
    </submittedName>
</protein>
<dbReference type="Proteomes" id="UP001596099">
    <property type="component" value="Unassembled WGS sequence"/>
</dbReference>
<accession>A0ABD5RTK9</accession>
<reference evidence="1 2" key="1">
    <citation type="journal article" date="2019" name="Int. J. Syst. Evol. Microbiol.">
        <title>The Global Catalogue of Microorganisms (GCM) 10K type strain sequencing project: providing services to taxonomists for standard genome sequencing and annotation.</title>
        <authorList>
            <consortium name="The Broad Institute Genomics Platform"/>
            <consortium name="The Broad Institute Genome Sequencing Center for Infectious Disease"/>
            <person name="Wu L."/>
            <person name="Ma J."/>
        </authorList>
    </citation>
    <scope>NUCLEOTIDE SEQUENCE [LARGE SCALE GENOMIC DNA]</scope>
    <source>
        <strain evidence="1 2">CGMCC 1.12543</strain>
    </source>
</reference>
<dbReference type="CDD" id="cd00085">
    <property type="entry name" value="HNHc"/>
    <property type="match status" value="1"/>
</dbReference>
<proteinExistence type="predicted"/>
<dbReference type="RefSeq" id="WP_247421189.1">
    <property type="nucleotide sequence ID" value="NZ_JALLGW010000004.1"/>
</dbReference>
<dbReference type="EMBL" id="JBHSQH010000009">
    <property type="protein sequence ID" value="MFC5973931.1"/>
    <property type="molecule type" value="Genomic_DNA"/>
</dbReference>
<dbReference type="GO" id="GO:0004519">
    <property type="term" value="F:endonuclease activity"/>
    <property type="evidence" value="ECO:0007669"/>
    <property type="project" value="UniProtKB-KW"/>
</dbReference>
<dbReference type="AlphaFoldDB" id="A0ABD5RTK9"/>